<keyword evidence="4" id="KW-1185">Reference proteome</keyword>
<gene>
    <name evidence="3" type="ORF">Slin15195_G057580</name>
</gene>
<dbReference type="AlphaFoldDB" id="A0A9Q9EJP6"/>
<evidence type="ECO:0000259" key="2">
    <source>
        <dbReference type="Pfam" id="PF26087"/>
    </source>
</evidence>
<proteinExistence type="predicted"/>
<feature type="region of interest" description="Disordered" evidence="1">
    <location>
        <begin position="1"/>
        <end position="186"/>
    </location>
</feature>
<feature type="compositionally biased region" description="Polar residues" evidence="1">
    <location>
        <begin position="55"/>
        <end position="98"/>
    </location>
</feature>
<dbReference type="OrthoDB" id="5599902at2759"/>
<feature type="region of interest" description="Disordered" evidence="1">
    <location>
        <begin position="199"/>
        <end position="310"/>
    </location>
</feature>
<feature type="compositionally biased region" description="Polar residues" evidence="1">
    <location>
        <begin position="249"/>
        <end position="262"/>
    </location>
</feature>
<feature type="compositionally biased region" description="Low complexity" evidence="1">
    <location>
        <begin position="199"/>
        <end position="248"/>
    </location>
</feature>
<dbReference type="Proteomes" id="UP001056384">
    <property type="component" value="Chromosome 4"/>
</dbReference>
<feature type="compositionally biased region" description="Acidic residues" evidence="1">
    <location>
        <begin position="649"/>
        <end position="659"/>
    </location>
</feature>
<feature type="region of interest" description="Disordered" evidence="1">
    <location>
        <begin position="428"/>
        <end position="541"/>
    </location>
</feature>
<feature type="compositionally biased region" description="Polar residues" evidence="1">
    <location>
        <begin position="122"/>
        <end position="174"/>
    </location>
</feature>
<evidence type="ECO:0000313" key="3">
    <source>
        <dbReference type="EMBL" id="USW52439.1"/>
    </source>
</evidence>
<name>A0A9Q9EJP6_9PEZI</name>
<organism evidence="3 4">
    <name type="scientific">Septoria linicola</name>
    <dbReference type="NCBI Taxonomy" id="215465"/>
    <lineage>
        <taxon>Eukaryota</taxon>
        <taxon>Fungi</taxon>
        <taxon>Dikarya</taxon>
        <taxon>Ascomycota</taxon>
        <taxon>Pezizomycotina</taxon>
        <taxon>Dothideomycetes</taxon>
        <taxon>Dothideomycetidae</taxon>
        <taxon>Mycosphaerellales</taxon>
        <taxon>Mycosphaerellaceae</taxon>
        <taxon>Septoria</taxon>
    </lineage>
</organism>
<protein>
    <recommendedName>
        <fullName evidence="2">DUF8032 domain-containing protein</fullName>
    </recommendedName>
</protein>
<feature type="compositionally biased region" description="Polar residues" evidence="1">
    <location>
        <begin position="503"/>
        <end position="531"/>
    </location>
</feature>
<dbReference type="InterPro" id="IPR058345">
    <property type="entry name" value="DUF8032"/>
</dbReference>
<feature type="region of interest" description="Disordered" evidence="1">
    <location>
        <begin position="631"/>
        <end position="668"/>
    </location>
</feature>
<evidence type="ECO:0000313" key="4">
    <source>
        <dbReference type="Proteomes" id="UP001056384"/>
    </source>
</evidence>
<feature type="domain" description="DUF8032" evidence="2">
    <location>
        <begin position="318"/>
        <end position="412"/>
    </location>
</feature>
<feature type="region of interest" description="Disordered" evidence="1">
    <location>
        <begin position="744"/>
        <end position="772"/>
    </location>
</feature>
<accession>A0A9Q9EJP6</accession>
<dbReference type="PANTHER" id="PTHR22949">
    <property type="entry name" value="WHITE COLLAR 2 PROTEIN WC2"/>
    <property type="match status" value="1"/>
</dbReference>
<feature type="compositionally biased region" description="Polar residues" evidence="1">
    <location>
        <begin position="286"/>
        <end position="298"/>
    </location>
</feature>
<sequence length="772" mass="84236">MSAAVALPPPLHGHRASSMQSFDMRQPSLLNQPNAGQQGLPPPQQPLQHPRSAGLVQQQHRPNSPHQTHNLNNQTSQGPYISPHSSTHSLPQQHQSPYIGSVPGIPSQHPGEAQFFGAHPSPYSTNSAAGSYASSEPNESMATQAAISRQSYPPISSYQTPQSNSPASIHSPQTDAHGRPLYGIPSMPQQMYYPQYQMQQQSPYGQHPAAAATHHSSMTSAPGMLMSHQPQQQQMQQPPQAAPGHPQSSMLDQKPSQSSLQRPPSALAHPQPTPQTPSGPGMHGHPTSTTPNGPNSSAAPGPIPATTPLVVRQDNNGVQWIAFEYSRDRVKMEYTIRCDVESVNVDELSPEFKSANCVYPRACCGKDQYKGNRLHYESECNAVGWALAQLNPNLREKRGLIQRAVDSWRNSNQDVRLRSRRVRRMAKIQNRNAAKATPGVAGSYPGPGSAGLPPQGMAPGSARPPNMGPGGPQMHHHHTDGSDTGGGNDVSAGNEYNSAAGHPNQSSNGQHDLASPTTGRYAQNFYPSYPQQPGVGGSSMPSVHDAMDPMHGQASTLAAPARGDSVKKEDEEHKRNLFGDVPESKRRKFILVDDNQRGTRVRVRVMLDQVKMDDMPDAHLRINAVYPRSYFPRQMRSPPGSPGARGNWDDEDDAGDDEGQPLPAQSRCLVPVSLMDGSEAKLPVPRMTKSRRNKEVALNELGYRMSWGQARTFNGRTLFLQRSLDAYRNKMRSTMIAGGSDTATIAPHFETRPGKRKWLERNKRARRADSMS</sequence>
<reference evidence="3" key="1">
    <citation type="submission" date="2022-06" db="EMBL/GenBank/DDBJ databases">
        <title>Complete genome sequences of two strains of the flax pathogen Septoria linicola.</title>
        <authorList>
            <person name="Lapalu N."/>
            <person name="Simon A."/>
            <person name="Demenou B."/>
            <person name="Paumier D."/>
            <person name="Guillot M.-P."/>
            <person name="Gout L."/>
            <person name="Valade R."/>
        </authorList>
    </citation>
    <scope>NUCLEOTIDE SEQUENCE</scope>
    <source>
        <strain evidence="3">SE15195</strain>
    </source>
</reference>
<dbReference type="Pfam" id="PF26087">
    <property type="entry name" value="DUF8032"/>
    <property type="match status" value="1"/>
</dbReference>
<dbReference type="PANTHER" id="PTHR22949:SF0">
    <property type="entry name" value="RE27538P"/>
    <property type="match status" value="1"/>
</dbReference>
<evidence type="ECO:0000256" key="1">
    <source>
        <dbReference type="SAM" id="MobiDB-lite"/>
    </source>
</evidence>
<dbReference type="EMBL" id="CP099421">
    <property type="protein sequence ID" value="USW52439.1"/>
    <property type="molecule type" value="Genomic_DNA"/>
</dbReference>
<feature type="compositionally biased region" description="Basic and acidic residues" evidence="1">
    <location>
        <begin position="749"/>
        <end position="772"/>
    </location>
</feature>